<reference evidence="1 2" key="1">
    <citation type="submission" date="2020-02" db="EMBL/GenBank/DDBJ databases">
        <authorList>
            <person name="Li X.-J."/>
            <person name="Feng X.-M."/>
        </authorList>
    </citation>
    <scope>NUCLEOTIDE SEQUENCE [LARGE SCALE GENOMIC DNA]</scope>
    <source>
        <strain evidence="1 2">CGMCC 4.7225</strain>
    </source>
</reference>
<evidence type="ECO:0000313" key="2">
    <source>
        <dbReference type="Proteomes" id="UP000469185"/>
    </source>
</evidence>
<dbReference type="EMBL" id="JAAGOB010000002">
    <property type="protein sequence ID" value="NED94664.1"/>
    <property type="molecule type" value="Genomic_DNA"/>
</dbReference>
<comment type="caution">
    <text evidence="1">The sequence shown here is derived from an EMBL/GenBank/DDBJ whole genome shotgun (WGS) entry which is preliminary data.</text>
</comment>
<accession>A0A6N9YI74</accession>
<keyword evidence="2" id="KW-1185">Reference proteome</keyword>
<protein>
    <submittedName>
        <fullName evidence="1">Uncharacterized protein</fullName>
    </submittedName>
</protein>
<dbReference type="AlphaFoldDB" id="A0A6N9YI74"/>
<gene>
    <name evidence="1" type="ORF">G1H11_05005</name>
</gene>
<name>A0A6N9YI74_9ACTN</name>
<evidence type="ECO:0000313" key="1">
    <source>
        <dbReference type="EMBL" id="NED94664.1"/>
    </source>
</evidence>
<dbReference type="Proteomes" id="UP000469185">
    <property type="component" value="Unassembled WGS sequence"/>
</dbReference>
<organism evidence="1 2">
    <name type="scientific">Phytoactinopolyspora alkaliphila</name>
    <dbReference type="NCBI Taxonomy" id="1783498"/>
    <lineage>
        <taxon>Bacteria</taxon>
        <taxon>Bacillati</taxon>
        <taxon>Actinomycetota</taxon>
        <taxon>Actinomycetes</taxon>
        <taxon>Jiangellales</taxon>
        <taxon>Jiangellaceae</taxon>
        <taxon>Phytoactinopolyspora</taxon>
    </lineage>
</organism>
<sequence length="434" mass="46754">MRVGRDVQDKLSSRIRSGLRLVPGERIELVVRTNGGKPPADCLVITNGRMLALDTSADPLTWARRQVLADEVRIWQLTRKFRSRLVVTSGYGRTDVLASGLSVYDDDLVDEHVTQLVGNREHAGVLKVLRALRAEAHWVTSAYGRSVYVLDRECVPSTTAEVIDLDIVERQLSQFDFWPGSEVRRHLAACLPAGGCHFAGAESMTWAAPTPSGGAVAREHVVAVVHALVTVDAARVRKAAGAEADVLHELMAVVAAIRSNPAWTSGHLDEKDARVDVDAEIRQIALQCHRVAELRADMGPKPQTRSETGSRASAVYDAAVASLDTLARRLEDRVIALAAYRDRLRTLARELADLDSATHISAVAEKVAVLAGADGADDVGGMVPYPRQPDDAVPEAVAAVRDEAERVRSQDISMAVGATHSFDPDGADTSPIAG</sequence>
<proteinExistence type="predicted"/>
<dbReference type="RefSeq" id="WP_163816615.1">
    <property type="nucleotide sequence ID" value="NZ_JAAGOB010000002.1"/>
</dbReference>